<reference evidence="1 2" key="1">
    <citation type="journal article" date="2017" name="Environ. Microbiol.">
        <title>Decay of the glycolytic pathway and adaptation to intranuclear parasitism within Enterocytozoonidae microsporidia.</title>
        <authorList>
            <person name="Wiredu Boakye D."/>
            <person name="Jaroenlak P."/>
            <person name="Prachumwat A."/>
            <person name="Williams T.A."/>
            <person name="Bateman K.S."/>
            <person name="Itsathitphaisarn O."/>
            <person name="Sritunyalucksana K."/>
            <person name="Paszkiewicz K.H."/>
            <person name="Moore K.A."/>
            <person name="Stentiford G.D."/>
            <person name="Williams B.A."/>
        </authorList>
    </citation>
    <scope>NUCLEOTIDE SEQUENCE [LARGE SCALE GENOMIC DNA]</scope>
    <source>
        <strain evidence="1 2">GB1</strain>
    </source>
</reference>
<gene>
    <name evidence="1" type="ORF">ECANGB1_619</name>
</gene>
<dbReference type="VEuPathDB" id="MicrosporidiaDB:ECANGB1_619"/>
<sequence>MNDYLIHILGYNLNDSKRKRHTRGVVNIIGSIANAHFGTATQDQINHINEKLQSLNQVTEEERRVRYVHSHI</sequence>
<proteinExistence type="predicted"/>
<organism evidence="1 2">
    <name type="scientific">Enterospora canceri</name>
    <dbReference type="NCBI Taxonomy" id="1081671"/>
    <lineage>
        <taxon>Eukaryota</taxon>
        <taxon>Fungi</taxon>
        <taxon>Fungi incertae sedis</taxon>
        <taxon>Microsporidia</taxon>
        <taxon>Enterocytozoonidae</taxon>
        <taxon>Enterospora</taxon>
    </lineage>
</organism>
<accession>A0A1Y1S515</accession>
<evidence type="ECO:0000313" key="2">
    <source>
        <dbReference type="Proteomes" id="UP000192639"/>
    </source>
</evidence>
<comment type="caution">
    <text evidence="1">The sequence shown here is derived from an EMBL/GenBank/DDBJ whole genome shotgun (WGS) entry which is preliminary data.</text>
</comment>
<evidence type="ECO:0000313" key="1">
    <source>
        <dbReference type="EMBL" id="ORD93215.1"/>
    </source>
</evidence>
<keyword evidence="2" id="KW-1185">Reference proteome</keyword>
<name>A0A1Y1S515_9MICR</name>
<dbReference type="EMBL" id="LWDP01000143">
    <property type="protein sequence ID" value="ORD93215.1"/>
    <property type="molecule type" value="Genomic_DNA"/>
</dbReference>
<dbReference type="Proteomes" id="UP000192639">
    <property type="component" value="Unassembled WGS sequence"/>
</dbReference>
<protein>
    <submittedName>
        <fullName evidence="1">Uncharacterized protein</fullName>
    </submittedName>
</protein>
<dbReference type="AlphaFoldDB" id="A0A1Y1S515"/>